<dbReference type="Proteomes" id="UP001224890">
    <property type="component" value="Unassembled WGS sequence"/>
</dbReference>
<accession>A0AAJ0EPW7</accession>
<evidence type="ECO:0000313" key="3">
    <source>
        <dbReference type="Proteomes" id="UP001224890"/>
    </source>
</evidence>
<feature type="region of interest" description="Disordered" evidence="1">
    <location>
        <begin position="171"/>
        <end position="192"/>
    </location>
</feature>
<dbReference type="AlphaFoldDB" id="A0AAJ0EPW7"/>
<reference evidence="2" key="1">
    <citation type="submission" date="2021-06" db="EMBL/GenBank/DDBJ databases">
        <title>Comparative genomics, transcriptomics and evolutionary studies reveal genomic signatures of adaptation to plant cell wall in hemibiotrophic fungi.</title>
        <authorList>
            <consortium name="DOE Joint Genome Institute"/>
            <person name="Baroncelli R."/>
            <person name="Diaz J.F."/>
            <person name="Benocci T."/>
            <person name="Peng M."/>
            <person name="Battaglia E."/>
            <person name="Haridas S."/>
            <person name="Andreopoulos W."/>
            <person name="Labutti K."/>
            <person name="Pangilinan J."/>
            <person name="Floch G.L."/>
            <person name="Makela M.R."/>
            <person name="Henrissat B."/>
            <person name="Grigoriev I.V."/>
            <person name="Crouch J.A."/>
            <person name="De Vries R.P."/>
            <person name="Sukno S.A."/>
            <person name="Thon M.R."/>
        </authorList>
    </citation>
    <scope>NUCLEOTIDE SEQUENCE</scope>
    <source>
        <strain evidence="2">CBS 193.32</strain>
    </source>
</reference>
<protein>
    <submittedName>
        <fullName evidence="2">Uncharacterized protein</fullName>
    </submittedName>
</protein>
<feature type="region of interest" description="Disordered" evidence="1">
    <location>
        <begin position="120"/>
        <end position="144"/>
    </location>
</feature>
<evidence type="ECO:0000256" key="1">
    <source>
        <dbReference type="SAM" id="MobiDB-lite"/>
    </source>
</evidence>
<keyword evidence="3" id="KW-1185">Reference proteome</keyword>
<name>A0AAJ0EPW7_9PEZI</name>
<organism evidence="2 3">
    <name type="scientific">Colletotrichum godetiae</name>
    <dbReference type="NCBI Taxonomy" id="1209918"/>
    <lineage>
        <taxon>Eukaryota</taxon>
        <taxon>Fungi</taxon>
        <taxon>Dikarya</taxon>
        <taxon>Ascomycota</taxon>
        <taxon>Pezizomycotina</taxon>
        <taxon>Sordariomycetes</taxon>
        <taxon>Hypocreomycetidae</taxon>
        <taxon>Glomerellales</taxon>
        <taxon>Glomerellaceae</taxon>
        <taxon>Colletotrichum</taxon>
        <taxon>Colletotrichum acutatum species complex</taxon>
    </lineage>
</organism>
<comment type="caution">
    <text evidence="2">The sequence shown here is derived from an EMBL/GenBank/DDBJ whole genome shotgun (WGS) entry which is preliminary data.</text>
</comment>
<dbReference type="EMBL" id="JAHMHR010000052">
    <property type="protein sequence ID" value="KAK1660166.1"/>
    <property type="molecule type" value="Genomic_DNA"/>
</dbReference>
<evidence type="ECO:0000313" key="2">
    <source>
        <dbReference type="EMBL" id="KAK1660166.1"/>
    </source>
</evidence>
<dbReference type="RefSeq" id="XP_060424930.1">
    <property type="nucleotide sequence ID" value="XM_060566783.1"/>
</dbReference>
<dbReference type="GeneID" id="85451309"/>
<feature type="compositionally biased region" description="Basic and acidic residues" evidence="1">
    <location>
        <begin position="131"/>
        <end position="142"/>
    </location>
</feature>
<gene>
    <name evidence="2" type="ORF">BDP55DRAFT_322813</name>
</gene>
<proteinExistence type="predicted"/>
<sequence length="289" mass="32319">MSMPCQLGLAIFLSACVRMRPVLFVSTCIAFHLPWLYPYYLGTNVPVSKGYSEHLPRVAARDGVVIRGRTASGSWASSSVRCSDIHSPRPWLLLPGLQDSVSSAGPCGFLQALIIVTQHPGSRTRGPNFKDSSRAREQRENRVTGQAGALTAVCRLAVSMSSIMSSPMDLGKKHQGCCRPSGKGKKGSSPPLHQWSLDQYGYLPGKQDSAKQRCLPTASARRQLQRKFRKRRLIICSLPRLRLRRYFRPLPIPPFLESLSRLVWTTIPYRHPHDIHTTSTRHHKPSECI</sequence>